<dbReference type="InParanoid" id="G4TW16"/>
<organism evidence="1 2">
    <name type="scientific">Serendipita indica (strain DSM 11827)</name>
    <name type="common">Root endophyte fungus</name>
    <name type="synonym">Piriformospora indica</name>
    <dbReference type="NCBI Taxonomy" id="1109443"/>
    <lineage>
        <taxon>Eukaryota</taxon>
        <taxon>Fungi</taxon>
        <taxon>Dikarya</taxon>
        <taxon>Basidiomycota</taxon>
        <taxon>Agaricomycotina</taxon>
        <taxon>Agaricomycetes</taxon>
        <taxon>Sebacinales</taxon>
        <taxon>Serendipitaceae</taxon>
        <taxon>Serendipita</taxon>
    </lineage>
</organism>
<reference evidence="1 2" key="1">
    <citation type="journal article" date="2011" name="PLoS Pathog.">
        <title>Endophytic Life Strategies Decoded by Genome and Transcriptome Analyses of the Mutualistic Root Symbiont Piriformospora indica.</title>
        <authorList>
            <person name="Zuccaro A."/>
            <person name="Lahrmann U."/>
            <person name="Guldener U."/>
            <person name="Langen G."/>
            <person name="Pfiffi S."/>
            <person name="Biedenkopf D."/>
            <person name="Wong P."/>
            <person name="Samans B."/>
            <person name="Grimm C."/>
            <person name="Basiewicz M."/>
            <person name="Murat C."/>
            <person name="Martin F."/>
            <person name="Kogel K.H."/>
        </authorList>
    </citation>
    <scope>NUCLEOTIDE SEQUENCE [LARGE SCALE GENOMIC DNA]</scope>
    <source>
        <strain evidence="1 2">DSM 11827</strain>
    </source>
</reference>
<name>G4TW16_SERID</name>
<keyword evidence="2" id="KW-1185">Reference proteome</keyword>
<accession>G4TW16</accession>
<sequence>MSLSVVSYSGRRLPAELCDIILEEAICIPKFFDVDPMETYGPWKHLQYFDRGAYWASERLRNNLRRVFDVTHGDVPIDALPFALRIYVSECGCPANSGPKRLAMRLSHRRNYDTTFKTLYSAERGVPVPWKLRIIEFSPFVAEIGKFLLERHRVYNIQSVIGAPDYLMAYIYSLGIQPTVIWRLAYRGLISMLTGTFVSQLTTLKFSLNAGHPLPTNPPALRYLHVVLSIFSDARDLVSLLKGIGKQLRALYCAGETQGWQLSPTIWELCPSIEILQMSPSVRWESIPRGHPIHTLQIGSEFNGNGSKRRCPECGLVHRVLLNLNASIEECAASGIRTLACYSPWTSLHVSMITGMGANGNLVCLASQARRHGISFVDCNWLSFDEYAVSQLEIGQWRSYI</sequence>
<protein>
    <submittedName>
        <fullName evidence="1">Uncharacterized protein</fullName>
    </submittedName>
</protein>
<dbReference type="HOGENOM" id="CLU_055669_0_0_1"/>
<dbReference type="AlphaFoldDB" id="G4TW16"/>
<dbReference type="EMBL" id="CAFZ01000463">
    <property type="protein sequence ID" value="CCA75509.1"/>
    <property type="molecule type" value="Genomic_DNA"/>
</dbReference>
<evidence type="ECO:0000313" key="1">
    <source>
        <dbReference type="EMBL" id="CCA75509.1"/>
    </source>
</evidence>
<gene>
    <name evidence="1" type="ORF">PIIN_09492</name>
</gene>
<dbReference type="OrthoDB" id="3135357at2759"/>
<proteinExistence type="predicted"/>
<evidence type="ECO:0000313" key="2">
    <source>
        <dbReference type="Proteomes" id="UP000007148"/>
    </source>
</evidence>
<dbReference type="Proteomes" id="UP000007148">
    <property type="component" value="Unassembled WGS sequence"/>
</dbReference>
<comment type="caution">
    <text evidence="1">The sequence shown here is derived from an EMBL/GenBank/DDBJ whole genome shotgun (WGS) entry which is preliminary data.</text>
</comment>